<dbReference type="Proteomes" id="UP000294737">
    <property type="component" value="Unassembled WGS sequence"/>
</dbReference>
<keyword evidence="1" id="KW-0812">Transmembrane</keyword>
<dbReference type="EMBL" id="SNWF01000006">
    <property type="protein sequence ID" value="TDN88880.1"/>
    <property type="molecule type" value="Genomic_DNA"/>
</dbReference>
<evidence type="ECO:0000313" key="2">
    <source>
        <dbReference type="EMBL" id="TDN88880.1"/>
    </source>
</evidence>
<evidence type="ECO:0000256" key="1">
    <source>
        <dbReference type="SAM" id="Phobius"/>
    </source>
</evidence>
<keyword evidence="1" id="KW-1133">Transmembrane helix</keyword>
<evidence type="ECO:0000313" key="3">
    <source>
        <dbReference type="Proteomes" id="UP000294737"/>
    </source>
</evidence>
<reference evidence="2 3" key="1">
    <citation type="submission" date="2019-03" db="EMBL/GenBank/DDBJ databases">
        <title>Genomic Encyclopedia of Type Strains, Phase IV (KMG-IV): sequencing the most valuable type-strain genomes for metagenomic binning, comparative biology and taxonomic classification.</title>
        <authorList>
            <person name="Goeker M."/>
        </authorList>
    </citation>
    <scope>NUCLEOTIDE SEQUENCE [LARGE SCALE GENOMIC DNA]</scope>
    <source>
        <strain evidence="2 3">DSM 18555</strain>
    </source>
</reference>
<proteinExistence type="predicted"/>
<dbReference type="AlphaFoldDB" id="A0A4R6G4S2"/>
<keyword evidence="1" id="KW-0472">Membrane</keyword>
<protein>
    <submittedName>
        <fullName evidence="2">Uncharacterized protein</fullName>
    </submittedName>
</protein>
<keyword evidence="3" id="KW-1185">Reference proteome</keyword>
<gene>
    <name evidence="2" type="ORF">EV677_2467</name>
</gene>
<organism evidence="2 3">
    <name type="scientific">Herminiimonas fonticola</name>
    <dbReference type="NCBI Taxonomy" id="303380"/>
    <lineage>
        <taxon>Bacteria</taxon>
        <taxon>Pseudomonadati</taxon>
        <taxon>Pseudomonadota</taxon>
        <taxon>Betaproteobacteria</taxon>
        <taxon>Burkholderiales</taxon>
        <taxon>Oxalobacteraceae</taxon>
        <taxon>Herminiimonas</taxon>
    </lineage>
</organism>
<sequence>MVDRFFWGSFAWNDTVIYLILIKYSFDIRLMNF</sequence>
<comment type="caution">
    <text evidence="2">The sequence shown here is derived from an EMBL/GenBank/DDBJ whole genome shotgun (WGS) entry which is preliminary data.</text>
</comment>
<accession>A0A4R6G4S2</accession>
<name>A0A4R6G4S2_9BURK</name>
<feature type="transmembrane region" description="Helical" evidence="1">
    <location>
        <begin position="6"/>
        <end position="26"/>
    </location>
</feature>